<gene>
    <name evidence="1" type="ORF">Sylvanvirus7_31</name>
</gene>
<protein>
    <submittedName>
        <fullName evidence="1">Uncharacterized protein</fullName>
    </submittedName>
</protein>
<dbReference type="EMBL" id="MK072513">
    <property type="protein sequence ID" value="AYV86733.1"/>
    <property type="molecule type" value="Genomic_DNA"/>
</dbReference>
<sequence length="315" mass="37450">MITTSWADICEDEQDDCDVALQPLNKVNSETESKANVDIFESYPHVWIIFKDTHDFSECLRFGSIMEDASDFKLRHFIQSNPVEYAWYHAYDPLRKHIIHKPKNFKYTYRRIEASEEYRKRADKRVSPYLTQELRTKYAAHFTSPIFQSFNAPKRHKKKVIQELKQGEEFDMREEEKGTENKEIHKEIENLDFLNLLVSSTHTDLDESSKSNVVTKYIVPNTETFIERIKNRYETYKETWSHLGEKKEDHISPECLQFAIELLIKNETQDDDISLVILTADAESEAKRLRRKVEQKKKYDKLNKAILGLRWFIQK</sequence>
<accession>A0A3G5AKF6</accession>
<organism evidence="1">
    <name type="scientific">Sylvanvirus sp</name>
    <dbReference type="NCBI Taxonomy" id="2487774"/>
    <lineage>
        <taxon>Viruses</taxon>
    </lineage>
</organism>
<evidence type="ECO:0000313" key="1">
    <source>
        <dbReference type="EMBL" id="AYV86733.1"/>
    </source>
</evidence>
<proteinExistence type="predicted"/>
<name>A0A3G5AKF6_9VIRU</name>
<reference evidence="1" key="1">
    <citation type="submission" date="2018-10" db="EMBL/GenBank/DDBJ databases">
        <title>Hidden diversity of soil giant viruses.</title>
        <authorList>
            <person name="Schulz F."/>
            <person name="Alteio L."/>
            <person name="Goudeau D."/>
            <person name="Ryan E.M."/>
            <person name="Malmstrom R.R."/>
            <person name="Blanchard J."/>
            <person name="Woyke T."/>
        </authorList>
    </citation>
    <scope>NUCLEOTIDE SEQUENCE</scope>
    <source>
        <strain evidence="1">SYV1</strain>
    </source>
</reference>